<dbReference type="PANTHER" id="PTHR15876:SF8">
    <property type="entry name" value="TRANSMEMBRANE PROTEIN ADIPOCYTE-ASSOCIATED 1"/>
    <property type="match status" value="1"/>
</dbReference>
<dbReference type="InterPro" id="IPR018781">
    <property type="entry name" value="TPRA1/CAND2/CAND8"/>
</dbReference>
<sequence>MNLTDFKTDNGSWYPANFVPFCLRIQTYTVTEGLFLWDVVLLVPNVAFTLFLLAKRIQMNQKLKKLNFPIIKVFYHLILAMSILSISRCLISVFIKPNTLKGQIINK</sequence>
<feature type="non-terminal residue" evidence="7">
    <location>
        <position position="107"/>
    </location>
</feature>
<dbReference type="GO" id="GO:0005886">
    <property type="term" value="C:plasma membrane"/>
    <property type="evidence" value="ECO:0007669"/>
    <property type="project" value="TreeGrafter"/>
</dbReference>
<comment type="subcellular location">
    <subcellularLocation>
        <location evidence="1">Membrane</location>
        <topology evidence="1">Multi-pass membrane protein</topology>
    </subcellularLocation>
</comment>
<evidence type="ECO:0000313" key="8">
    <source>
        <dbReference type="Proteomes" id="UP000276133"/>
    </source>
</evidence>
<keyword evidence="3 6" id="KW-0812">Transmembrane</keyword>
<evidence type="ECO:0000256" key="1">
    <source>
        <dbReference type="ARBA" id="ARBA00004141"/>
    </source>
</evidence>
<reference evidence="7 8" key="1">
    <citation type="journal article" date="2018" name="Sci. Rep.">
        <title>Genomic signatures of local adaptation to the degree of environmental predictability in rotifers.</title>
        <authorList>
            <person name="Franch-Gras L."/>
            <person name="Hahn C."/>
            <person name="Garcia-Roger E.M."/>
            <person name="Carmona M.J."/>
            <person name="Serra M."/>
            <person name="Gomez A."/>
        </authorList>
    </citation>
    <scope>NUCLEOTIDE SEQUENCE [LARGE SCALE GENOMIC DNA]</scope>
    <source>
        <strain evidence="7">HYR1</strain>
    </source>
</reference>
<evidence type="ECO:0000256" key="6">
    <source>
        <dbReference type="SAM" id="Phobius"/>
    </source>
</evidence>
<feature type="transmembrane region" description="Helical" evidence="6">
    <location>
        <begin position="73"/>
        <end position="95"/>
    </location>
</feature>
<name>A0A3M7QFE6_BRAPC</name>
<dbReference type="OrthoDB" id="10027388at2759"/>
<evidence type="ECO:0000256" key="4">
    <source>
        <dbReference type="ARBA" id="ARBA00022989"/>
    </source>
</evidence>
<dbReference type="AlphaFoldDB" id="A0A3M7QFE6"/>
<dbReference type="Pfam" id="PF10160">
    <property type="entry name" value="Tmemb_40"/>
    <property type="match status" value="1"/>
</dbReference>
<accession>A0A3M7QFE6</accession>
<proteinExistence type="inferred from homology"/>
<gene>
    <name evidence="7" type="ORF">BpHYR1_036350</name>
</gene>
<dbReference type="PANTHER" id="PTHR15876">
    <property type="entry name" value="TRANSMEMBRANE PROTEIN ADIPOCYTE-ASSOCIATED 1"/>
    <property type="match status" value="1"/>
</dbReference>
<organism evidence="7 8">
    <name type="scientific">Brachionus plicatilis</name>
    <name type="common">Marine rotifer</name>
    <name type="synonym">Brachionus muelleri</name>
    <dbReference type="NCBI Taxonomy" id="10195"/>
    <lineage>
        <taxon>Eukaryota</taxon>
        <taxon>Metazoa</taxon>
        <taxon>Spiralia</taxon>
        <taxon>Gnathifera</taxon>
        <taxon>Rotifera</taxon>
        <taxon>Eurotatoria</taxon>
        <taxon>Monogononta</taxon>
        <taxon>Pseudotrocha</taxon>
        <taxon>Ploima</taxon>
        <taxon>Brachionidae</taxon>
        <taxon>Brachionus</taxon>
    </lineage>
</organism>
<comment type="caution">
    <text evidence="7">The sequence shown here is derived from an EMBL/GenBank/DDBJ whole genome shotgun (WGS) entry which is preliminary data.</text>
</comment>
<keyword evidence="8" id="KW-1185">Reference proteome</keyword>
<dbReference type="GO" id="GO:0004930">
    <property type="term" value="F:G protein-coupled receptor activity"/>
    <property type="evidence" value="ECO:0007669"/>
    <property type="project" value="TreeGrafter"/>
</dbReference>
<feature type="transmembrane region" description="Helical" evidence="6">
    <location>
        <begin position="34"/>
        <end position="53"/>
    </location>
</feature>
<keyword evidence="4 6" id="KW-1133">Transmembrane helix</keyword>
<keyword evidence="5 6" id="KW-0472">Membrane</keyword>
<dbReference type="EMBL" id="REGN01006343">
    <property type="protein sequence ID" value="RNA09904.1"/>
    <property type="molecule type" value="Genomic_DNA"/>
</dbReference>
<evidence type="ECO:0000256" key="5">
    <source>
        <dbReference type="ARBA" id="ARBA00023136"/>
    </source>
</evidence>
<comment type="similarity">
    <text evidence="2">Belongs to the UPF0359 family.</text>
</comment>
<evidence type="ECO:0000256" key="2">
    <source>
        <dbReference type="ARBA" id="ARBA00010125"/>
    </source>
</evidence>
<evidence type="ECO:0000256" key="3">
    <source>
        <dbReference type="ARBA" id="ARBA00022692"/>
    </source>
</evidence>
<dbReference type="Proteomes" id="UP000276133">
    <property type="component" value="Unassembled WGS sequence"/>
</dbReference>
<protein>
    <submittedName>
        <fullName evidence="7">Transmembrane adipocyte-associated 1-like protein</fullName>
    </submittedName>
</protein>
<evidence type="ECO:0000313" key="7">
    <source>
        <dbReference type="EMBL" id="RNA09904.1"/>
    </source>
</evidence>